<reference evidence="2" key="1">
    <citation type="submission" date="2012-02" db="EMBL/GenBank/DDBJ databases">
        <title>The complete genome of Echinicola vietnamensis DSM 17526.</title>
        <authorList>
            <person name="Lucas S."/>
            <person name="Copeland A."/>
            <person name="Lapidus A."/>
            <person name="Glavina del Rio T."/>
            <person name="Dalin E."/>
            <person name="Tice H."/>
            <person name="Bruce D."/>
            <person name="Goodwin L."/>
            <person name="Pitluck S."/>
            <person name="Peters L."/>
            <person name="Ovchinnikova G."/>
            <person name="Teshima H."/>
            <person name="Kyrpides N."/>
            <person name="Mavromatis K."/>
            <person name="Ivanova N."/>
            <person name="Brettin T."/>
            <person name="Detter J.C."/>
            <person name="Han C."/>
            <person name="Larimer F."/>
            <person name="Land M."/>
            <person name="Hauser L."/>
            <person name="Markowitz V."/>
            <person name="Cheng J.-F."/>
            <person name="Hugenholtz P."/>
            <person name="Woyke T."/>
            <person name="Wu D."/>
            <person name="Brambilla E."/>
            <person name="Klenk H.-P."/>
            <person name="Eisen J.A."/>
        </authorList>
    </citation>
    <scope>NUCLEOTIDE SEQUENCE [LARGE SCALE GENOMIC DNA]</scope>
    <source>
        <strain evidence="2">DSM 17526 / LMG 23754 / KMM 6221</strain>
    </source>
</reference>
<keyword evidence="2" id="KW-1185">Reference proteome</keyword>
<name>L0G0L1_ECHVK</name>
<sequence length="53" mass="6330">MFFTKSDHSFDYPLNDQIKHPFQRLKALFHLSPRYHLGKSNHSRYTQAESLGH</sequence>
<dbReference type="AlphaFoldDB" id="L0G0L1"/>
<proteinExistence type="predicted"/>
<organism evidence="1 2">
    <name type="scientific">Echinicola vietnamensis (strain DSM 17526 / LMG 23754 / KMM 6221)</name>
    <dbReference type="NCBI Taxonomy" id="926556"/>
    <lineage>
        <taxon>Bacteria</taxon>
        <taxon>Pseudomonadati</taxon>
        <taxon>Bacteroidota</taxon>
        <taxon>Cytophagia</taxon>
        <taxon>Cytophagales</taxon>
        <taxon>Cyclobacteriaceae</taxon>
        <taxon>Echinicola</taxon>
    </lineage>
</organism>
<gene>
    <name evidence="1" type="ordered locus">Echvi_2606</name>
</gene>
<dbReference type="KEGG" id="evi:Echvi_2606"/>
<accession>L0G0L1</accession>
<evidence type="ECO:0000313" key="2">
    <source>
        <dbReference type="Proteomes" id="UP000010796"/>
    </source>
</evidence>
<evidence type="ECO:0000313" key="1">
    <source>
        <dbReference type="EMBL" id="AGA78848.1"/>
    </source>
</evidence>
<dbReference type="HOGENOM" id="CLU_3061019_0_0_10"/>
<dbReference type="Proteomes" id="UP000010796">
    <property type="component" value="Chromosome"/>
</dbReference>
<protein>
    <submittedName>
        <fullName evidence="1">Uncharacterized protein</fullName>
    </submittedName>
</protein>
<dbReference type="EMBL" id="CP003346">
    <property type="protein sequence ID" value="AGA78848.1"/>
    <property type="molecule type" value="Genomic_DNA"/>
</dbReference>